<dbReference type="SUPFAM" id="SSF57879">
    <property type="entry name" value="Zinc domain conserved in yeast copper-regulated transcription factors"/>
    <property type="match status" value="1"/>
</dbReference>
<feature type="compositionally biased region" description="Low complexity" evidence="8">
    <location>
        <begin position="80"/>
        <end position="96"/>
    </location>
</feature>
<gene>
    <name evidence="10" type="ORF">K452DRAFT_48983</name>
</gene>
<feature type="compositionally biased region" description="Low complexity" evidence="8">
    <location>
        <begin position="143"/>
        <end position="157"/>
    </location>
</feature>
<dbReference type="Proteomes" id="UP000799438">
    <property type="component" value="Unassembled WGS sequence"/>
</dbReference>
<evidence type="ECO:0000256" key="3">
    <source>
        <dbReference type="ARBA" id="ARBA00022833"/>
    </source>
</evidence>
<accession>A0A6A6BB75</accession>
<dbReference type="GO" id="GO:0005507">
    <property type="term" value="F:copper ion binding"/>
    <property type="evidence" value="ECO:0007669"/>
    <property type="project" value="InterPro"/>
</dbReference>
<dbReference type="FunFam" id="3.90.430.10:FF:000001">
    <property type="entry name" value="Copper fist DNA-binding protein"/>
    <property type="match status" value="1"/>
</dbReference>
<feature type="region of interest" description="Disordered" evidence="8">
    <location>
        <begin position="592"/>
        <end position="616"/>
    </location>
</feature>
<comment type="subcellular location">
    <subcellularLocation>
        <location evidence="1">Nucleus</location>
    </subcellularLocation>
</comment>
<protein>
    <recommendedName>
        <fullName evidence="9">Copper-fist domain-containing protein</fullName>
    </recommendedName>
</protein>
<dbReference type="PANTHER" id="PTHR28088:SF9">
    <property type="entry name" value="TRANSCRIPTION FACTOR GRISEA, PUTATIVE (AFU_ORTHOLOGUE AFUA_1G13190)-RELATED"/>
    <property type="match status" value="1"/>
</dbReference>
<dbReference type="EMBL" id="ML995489">
    <property type="protein sequence ID" value="KAF2140613.1"/>
    <property type="molecule type" value="Genomic_DNA"/>
</dbReference>
<dbReference type="RefSeq" id="XP_033396326.1">
    <property type="nucleotide sequence ID" value="XM_033546735.1"/>
</dbReference>
<keyword evidence="6" id="KW-0804">Transcription</keyword>
<dbReference type="GO" id="GO:0006878">
    <property type="term" value="P:intracellular copper ion homeostasis"/>
    <property type="evidence" value="ECO:0007669"/>
    <property type="project" value="TreeGrafter"/>
</dbReference>
<keyword evidence="7" id="KW-0539">Nucleus</keyword>
<dbReference type="Pfam" id="PF00649">
    <property type="entry name" value="Copper-fist"/>
    <property type="match status" value="1"/>
</dbReference>
<feature type="compositionally biased region" description="Polar residues" evidence="8">
    <location>
        <begin position="465"/>
        <end position="484"/>
    </location>
</feature>
<keyword evidence="5" id="KW-0805">Transcription regulation</keyword>
<evidence type="ECO:0000256" key="8">
    <source>
        <dbReference type="SAM" id="MobiDB-lite"/>
    </source>
</evidence>
<dbReference type="InterPro" id="IPR051763">
    <property type="entry name" value="Copper_Homeo_Regul"/>
</dbReference>
<feature type="region of interest" description="Disordered" evidence="8">
    <location>
        <begin position="463"/>
        <end position="484"/>
    </location>
</feature>
<feature type="region of interest" description="Disordered" evidence="8">
    <location>
        <begin position="143"/>
        <end position="188"/>
    </location>
</feature>
<dbReference type="SMART" id="SM00412">
    <property type="entry name" value="Cu_FIST"/>
    <property type="match status" value="1"/>
</dbReference>
<feature type="region of interest" description="Disordered" evidence="8">
    <location>
        <begin position="76"/>
        <end position="111"/>
    </location>
</feature>
<keyword evidence="2" id="KW-0479">Metal-binding</keyword>
<reference evidence="10" key="1">
    <citation type="journal article" date="2020" name="Stud. Mycol.">
        <title>101 Dothideomycetes genomes: a test case for predicting lifestyles and emergence of pathogens.</title>
        <authorList>
            <person name="Haridas S."/>
            <person name="Albert R."/>
            <person name="Binder M."/>
            <person name="Bloem J."/>
            <person name="Labutti K."/>
            <person name="Salamov A."/>
            <person name="Andreopoulos B."/>
            <person name="Baker S."/>
            <person name="Barry K."/>
            <person name="Bills G."/>
            <person name="Bluhm B."/>
            <person name="Cannon C."/>
            <person name="Castanera R."/>
            <person name="Culley D."/>
            <person name="Daum C."/>
            <person name="Ezra D."/>
            <person name="Gonzalez J."/>
            <person name="Henrissat B."/>
            <person name="Kuo A."/>
            <person name="Liang C."/>
            <person name="Lipzen A."/>
            <person name="Lutzoni F."/>
            <person name="Magnuson J."/>
            <person name="Mondo S."/>
            <person name="Nolan M."/>
            <person name="Ohm R."/>
            <person name="Pangilinan J."/>
            <person name="Park H.-J."/>
            <person name="Ramirez L."/>
            <person name="Alfaro M."/>
            <person name="Sun H."/>
            <person name="Tritt A."/>
            <person name="Yoshinaga Y."/>
            <person name="Zwiers L.-H."/>
            <person name="Turgeon B."/>
            <person name="Goodwin S."/>
            <person name="Spatafora J."/>
            <person name="Crous P."/>
            <person name="Grigoriev I."/>
        </authorList>
    </citation>
    <scope>NUCLEOTIDE SEQUENCE</scope>
    <source>
        <strain evidence="10">CBS 121167</strain>
    </source>
</reference>
<dbReference type="GeneID" id="54304242"/>
<dbReference type="OrthoDB" id="5600085at2759"/>
<proteinExistence type="predicted"/>
<dbReference type="GO" id="GO:0000978">
    <property type="term" value="F:RNA polymerase II cis-regulatory region sequence-specific DNA binding"/>
    <property type="evidence" value="ECO:0007669"/>
    <property type="project" value="TreeGrafter"/>
</dbReference>
<evidence type="ECO:0000256" key="2">
    <source>
        <dbReference type="ARBA" id="ARBA00022723"/>
    </source>
</evidence>
<dbReference type="PANTHER" id="PTHR28088">
    <property type="entry name" value="TRANSCRIPTIONAL ACTIVATOR HAA1-RELATED"/>
    <property type="match status" value="1"/>
</dbReference>
<dbReference type="GO" id="GO:0005634">
    <property type="term" value="C:nucleus"/>
    <property type="evidence" value="ECO:0007669"/>
    <property type="project" value="UniProtKB-SubCell"/>
</dbReference>
<dbReference type="GO" id="GO:0045944">
    <property type="term" value="P:positive regulation of transcription by RNA polymerase II"/>
    <property type="evidence" value="ECO:0007669"/>
    <property type="project" value="TreeGrafter"/>
</dbReference>
<feature type="compositionally biased region" description="Low complexity" evidence="8">
    <location>
        <begin position="254"/>
        <end position="274"/>
    </location>
</feature>
<dbReference type="SMART" id="SM01090">
    <property type="entry name" value="Copper-fist"/>
    <property type="match status" value="1"/>
</dbReference>
<sequence length="637" mass="67316">MPWVTINGERKKVACGPCIRGHRSTTCNHTDRVLLEVRKPGRPLSTCPHPAGKCSCERLVINYTIPRASECACPGDDGASTPVVETSTPSVSSANRVQKKNKKTTNTRNPVTLEKAIQDIENLEQQFKITPTKSCCSTKLAASTPASSNAASPPSTNGTDSPRADSDVNRGNETNGGPPKPDLTSEEKPLRVQLETIRGNFTSTSSAGSWGYGAFGEIQNAAPVVEKTSENKGSCCKGKGKTSAEQLPAPEPKSTSSSSASSAGGNGAPQASNGIGLGIQNRQQPFGVGHQYPNFMRPDQFGTQPHNGPFTNGGSGLDPGYTTMNAGMNGYSIPYANLRHEGVGSGRTSAIGNDTVGGAQHDFRHDCTCGDSCACLGCAAHPRNDTTMRYIREITDFMVHSPYYDSMSMLNHQQAQYQPSYPVQNSPSSTIPGHTPGVGGLPYHRAYFNPSGVGVGYQHGASGGSLWQQQQPPSSNTSLQATPTSELQQFHLGTQENVQRNVGQQPYYSPQQLPSQFQRRNTCDSYTTTTPYEQAATPPNTGDDTPILSPSSFFLQQLELPGCDDLTGACRCGDGCQCVGCLTHGGHDGVPLERPSSTRAAHSSGAAGTGFAPAPAYPLQSQARYDAPRDGCCGSSG</sequence>
<evidence type="ECO:0000313" key="10">
    <source>
        <dbReference type="EMBL" id="KAF2140613.1"/>
    </source>
</evidence>
<dbReference type="GO" id="GO:0006879">
    <property type="term" value="P:intracellular iron ion homeostasis"/>
    <property type="evidence" value="ECO:0007669"/>
    <property type="project" value="TreeGrafter"/>
</dbReference>
<dbReference type="PRINTS" id="PR00617">
    <property type="entry name" value="COPPERFIST"/>
</dbReference>
<evidence type="ECO:0000256" key="5">
    <source>
        <dbReference type="ARBA" id="ARBA00023015"/>
    </source>
</evidence>
<organism evidence="10 11">
    <name type="scientific">Aplosporella prunicola CBS 121167</name>
    <dbReference type="NCBI Taxonomy" id="1176127"/>
    <lineage>
        <taxon>Eukaryota</taxon>
        <taxon>Fungi</taxon>
        <taxon>Dikarya</taxon>
        <taxon>Ascomycota</taxon>
        <taxon>Pezizomycotina</taxon>
        <taxon>Dothideomycetes</taxon>
        <taxon>Dothideomycetes incertae sedis</taxon>
        <taxon>Botryosphaeriales</taxon>
        <taxon>Aplosporellaceae</taxon>
        <taxon>Aplosporella</taxon>
    </lineage>
</organism>
<dbReference type="InterPro" id="IPR001083">
    <property type="entry name" value="Cu_fist_DNA-bd_dom"/>
</dbReference>
<dbReference type="GO" id="GO:0000981">
    <property type="term" value="F:DNA-binding transcription factor activity, RNA polymerase II-specific"/>
    <property type="evidence" value="ECO:0007669"/>
    <property type="project" value="TreeGrafter"/>
</dbReference>
<dbReference type="AlphaFoldDB" id="A0A6A6BB75"/>
<evidence type="ECO:0000256" key="4">
    <source>
        <dbReference type="ARBA" id="ARBA00023008"/>
    </source>
</evidence>
<keyword evidence="3" id="KW-0862">Zinc</keyword>
<feature type="region of interest" description="Disordered" evidence="8">
    <location>
        <begin position="229"/>
        <end position="286"/>
    </location>
</feature>
<name>A0A6A6BB75_9PEZI</name>
<keyword evidence="11" id="KW-1185">Reference proteome</keyword>
<evidence type="ECO:0000256" key="7">
    <source>
        <dbReference type="ARBA" id="ARBA00023242"/>
    </source>
</evidence>
<dbReference type="Gene3D" id="3.90.430.10">
    <property type="entry name" value="Copper fist DNA-binding domain"/>
    <property type="match status" value="1"/>
</dbReference>
<dbReference type="InterPro" id="IPR036395">
    <property type="entry name" value="Cu_fist_DNA-bd_dom_sf"/>
</dbReference>
<evidence type="ECO:0000256" key="6">
    <source>
        <dbReference type="ARBA" id="ARBA00023163"/>
    </source>
</evidence>
<evidence type="ECO:0000259" key="9">
    <source>
        <dbReference type="PROSITE" id="PS50073"/>
    </source>
</evidence>
<feature type="domain" description="Copper-fist" evidence="9">
    <location>
        <begin position="12"/>
        <end position="44"/>
    </location>
</feature>
<feature type="compositionally biased region" description="Low complexity" evidence="8">
    <location>
        <begin position="605"/>
        <end position="616"/>
    </location>
</feature>
<dbReference type="PROSITE" id="PS50073">
    <property type="entry name" value="COPPER_FIST_2"/>
    <property type="match status" value="1"/>
</dbReference>
<evidence type="ECO:0000256" key="1">
    <source>
        <dbReference type="ARBA" id="ARBA00004123"/>
    </source>
</evidence>
<keyword evidence="4" id="KW-0186">Copper</keyword>
<evidence type="ECO:0000313" key="11">
    <source>
        <dbReference type="Proteomes" id="UP000799438"/>
    </source>
</evidence>